<dbReference type="KEGG" id="rlt:Rleg2_6153"/>
<dbReference type="Pfam" id="PF06114">
    <property type="entry name" value="Peptidase_M78"/>
    <property type="match status" value="1"/>
</dbReference>
<dbReference type="SUPFAM" id="SSF47413">
    <property type="entry name" value="lambda repressor-like DNA-binding domains"/>
    <property type="match status" value="1"/>
</dbReference>
<dbReference type="InterPro" id="IPR001387">
    <property type="entry name" value="Cro/C1-type_HTH"/>
</dbReference>
<dbReference type="Gene3D" id="1.10.10.2910">
    <property type="match status" value="1"/>
</dbReference>
<dbReference type="EMBL" id="CP001195">
    <property type="protein sequence ID" value="ACI59533.1"/>
    <property type="molecule type" value="Genomic_DNA"/>
</dbReference>
<dbReference type="PANTHER" id="PTHR43236">
    <property type="entry name" value="ANTITOXIN HIGA1"/>
    <property type="match status" value="1"/>
</dbReference>
<dbReference type="PANTHER" id="PTHR43236:SF1">
    <property type="entry name" value="BLL7220 PROTEIN"/>
    <property type="match status" value="1"/>
</dbReference>
<keyword evidence="3" id="KW-0614">Plasmid</keyword>
<keyword evidence="4" id="KW-1185">Reference proteome</keyword>
<name>A0ABF7QZ23_RHILW</name>
<dbReference type="RefSeq" id="WP_012559800.1">
    <property type="nucleotide sequence ID" value="NC_011370.1"/>
</dbReference>
<comment type="similarity">
    <text evidence="1">Belongs to the short-chain fatty acyl-CoA assimilation regulator (ScfR) family.</text>
</comment>
<feature type="domain" description="HTH cro/C1-type" evidence="2">
    <location>
        <begin position="8"/>
        <end position="62"/>
    </location>
</feature>
<proteinExistence type="inferred from homology"/>
<dbReference type="InterPro" id="IPR010359">
    <property type="entry name" value="IrrE_HExxH"/>
</dbReference>
<dbReference type="InterPro" id="IPR052345">
    <property type="entry name" value="Rad_response_metalloprotease"/>
</dbReference>
<dbReference type="CDD" id="cd00093">
    <property type="entry name" value="HTH_XRE"/>
    <property type="match status" value="1"/>
</dbReference>
<dbReference type="Pfam" id="PF01381">
    <property type="entry name" value="HTH_3"/>
    <property type="match status" value="1"/>
</dbReference>
<reference evidence="3 4" key="1">
    <citation type="journal article" date="2010" name="Stand. Genomic Sci.">
        <title>Complete genome sequence of Rhizobium leguminosarum bv trifolii strain WSM2304, an effective microsymbiont of the South American clover Trifolium polymorphum.</title>
        <authorList>
            <person name="Reeve W."/>
            <person name="O'Hara G."/>
            <person name="Chain P."/>
            <person name="Ardley J."/>
            <person name="Brau L."/>
            <person name="Nandesena K."/>
            <person name="Tiwari R."/>
            <person name="Malfatti S."/>
            <person name="Kiss H."/>
            <person name="Lapidus A."/>
            <person name="Copeland A."/>
            <person name="Nolan M."/>
            <person name="Land M."/>
            <person name="Ivanova N."/>
            <person name="Mavromatis K."/>
            <person name="Markowitz V."/>
            <person name="Kyrpides N."/>
            <person name="Melino V."/>
            <person name="Denton M."/>
            <person name="Yates R."/>
            <person name="Howieson J."/>
        </authorList>
    </citation>
    <scope>NUCLEOTIDE SEQUENCE [LARGE SCALE GENOMIC DNA]</scope>
    <source>
        <strain evidence="3 4">WSM2304</strain>
    </source>
</reference>
<sequence>MATFGDLLRLARQMRGYTQKRSADDLGVAQAVLSRLENGLIEPDDDLIVRAAKVFQLPRDFFAITDTIYGPPVSVHTMLRGKADVSARDIDMITAELNVRLFHLRMFMENVDFNPVTSLPQLDIEQFETPERIAALVRAHWKLPKGPIRNLTRLLEQAGIIVAESDFHGASVSGVTFAAPGRPAIFLINRHHPADRLRFTLAHELGHLVMHRFPTASMEDEANRFASAFLLPPDDIKAAFAGRRVTLELLASLKQEWRVSMQSLLMAAQTQNAITDNQARYLWQQISARGWRTREPASLDFPFDGPTVLPTILKAHVVDLGFEPGELLKMAKIYEKDFVEMYGDLSEGTPPRPRLRIVN</sequence>
<geneLocation type="plasmid" evidence="3 4">
    <name>pRLG203</name>
</geneLocation>
<dbReference type="Proteomes" id="UP000008330">
    <property type="component" value="Plasmid pRLG203"/>
</dbReference>
<dbReference type="PROSITE" id="PS50943">
    <property type="entry name" value="HTH_CROC1"/>
    <property type="match status" value="1"/>
</dbReference>
<dbReference type="InterPro" id="IPR010982">
    <property type="entry name" value="Lambda_DNA-bd_dom_sf"/>
</dbReference>
<accession>A0ABF7QZ23</accession>
<evidence type="ECO:0000256" key="1">
    <source>
        <dbReference type="ARBA" id="ARBA00007227"/>
    </source>
</evidence>
<gene>
    <name evidence="3" type="ordered locus">Rleg2_6153</name>
</gene>
<evidence type="ECO:0000259" key="2">
    <source>
        <dbReference type="PROSITE" id="PS50943"/>
    </source>
</evidence>
<dbReference type="AlphaFoldDB" id="A0ABF7QZ23"/>
<organism evidence="3 4">
    <name type="scientific">Rhizobium leguminosarum bv. trifolii (strain WSM2304)</name>
    <dbReference type="NCBI Taxonomy" id="395492"/>
    <lineage>
        <taxon>Bacteria</taxon>
        <taxon>Pseudomonadati</taxon>
        <taxon>Pseudomonadota</taxon>
        <taxon>Alphaproteobacteria</taxon>
        <taxon>Hyphomicrobiales</taxon>
        <taxon>Rhizobiaceae</taxon>
        <taxon>Rhizobium/Agrobacterium group</taxon>
        <taxon>Rhizobium</taxon>
    </lineage>
</organism>
<dbReference type="SMART" id="SM00530">
    <property type="entry name" value="HTH_XRE"/>
    <property type="match status" value="1"/>
</dbReference>
<dbReference type="Gene3D" id="1.10.260.40">
    <property type="entry name" value="lambda repressor-like DNA-binding domains"/>
    <property type="match status" value="1"/>
</dbReference>
<protein>
    <recommendedName>
        <fullName evidence="2">HTH cro/C1-type domain-containing protein</fullName>
    </recommendedName>
</protein>
<evidence type="ECO:0000313" key="4">
    <source>
        <dbReference type="Proteomes" id="UP000008330"/>
    </source>
</evidence>
<evidence type="ECO:0000313" key="3">
    <source>
        <dbReference type="EMBL" id="ACI59533.1"/>
    </source>
</evidence>